<organism evidence="1 2">
    <name type="scientific">Mucor velutinosus</name>
    <dbReference type="NCBI Taxonomy" id="708070"/>
    <lineage>
        <taxon>Eukaryota</taxon>
        <taxon>Fungi</taxon>
        <taxon>Fungi incertae sedis</taxon>
        <taxon>Mucoromycota</taxon>
        <taxon>Mucoromycotina</taxon>
        <taxon>Mucoromycetes</taxon>
        <taxon>Mucorales</taxon>
        <taxon>Mucorineae</taxon>
        <taxon>Mucoraceae</taxon>
        <taxon>Mucor</taxon>
    </lineage>
</organism>
<protein>
    <submittedName>
        <fullName evidence="1">ATP-dependent RNA helicase</fullName>
        <ecNumber evidence="1">3.6.4.13</ecNumber>
    </submittedName>
</protein>
<keyword evidence="1" id="KW-0067">ATP-binding</keyword>
<gene>
    <name evidence="1" type="primary">HAS1_4</name>
    <name evidence="1" type="ORF">ATC70_011791</name>
</gene>
<evidence type="ECO:0000313" key="2">
    <source>
        <dbReference type="Proteomes" id="UP001304243"/>
    </source>
</evidence>
<dbReference type="GO" id="GO:0016787">
    <property type="term" value="F:hydrolase activity"/>
    <property type="evidence" value="ECO:0007669"/>
    <property type="project" value="UniProtKB-KW"/>
</dbReference>
<comment type="caution">
    <text evidence="1">The sequence shown here is derived from an EMBL/GenBank/DDBJ whole genome shotgun (WGS) entry which is preliminary data.</text>
</comment>
<dbReference type="RefSeq" id="XP_064683478.1">
    <property type="nucleotide sequence ID" value="XM_064830976.1"/>
</dbReference>
<dbReference type="AlphaFoldDB" id="A0AAN7DG10"/>
<dbReference type="EMBL" id="JASEJX010000014">
    <property type="protein sequence ID" value="KAK4516812.1"/>
    <property type="molecule type" value="Genomic_DNA"/>
</dbReference>
<evidence type="ECO:0000313" key="1">
    <source>
        <dbReference type="EMBL" id="KAK4516812.1"/>
    </source>
</evidence>
<keyword evidence="1" id="KW-0378">Hydrolase</keyword>
<proteinExistence type="predicted"/>
<keyword evidence="1" id="KW-0547">Nucleotide-binding</keyword>
<reference evidence="1 2" key="1">
    <citation type="submission" date="2022-11" db="EMBL/GenBank/DDBJ databases">
        <title>Mucor velutinosus strain NIH1002 WGS.</title>
        <authorList>
            <person name="Subramanian P."/>
            <person name="Mullikin J.C."/>
            <person name="Segre J.A."/>
            <person name="Zelazny A.M."/>
        </authorList>
    </citation>
    <scope>NUCLEOTIDE SEQUENCE [LARGE SCALE GENOMIC DNA]</scope>
    <source>
        <strain evidence="1 2">NIH1002</strain>
    </source>
</reference>
<dbReference type="EC" id="3.6.4.13" evidence="1"/>
<name>A0AAN7DG10_9FUNG</name>
<dbReference type="GeneID" id="89955477"/>
<sequence>MPPASISLCVNVIVSVSKRFIKDQDGKLILLSKYDWSTPGLEIKGKTVRRLMMGSHVMYDAILDELPAIVLTMKADCLKYVGPLATDNPIVPKSLLLFLRILTTSSTIV</sequence>
<dbReference type="GO" id="GO:0003724">
    <property type="term" value="F:RNA helicase activity"/>
    <property type="evidence" value="ECO:0007669"/>
    <property type="project" value="UniProtKB-EC"/>
</dbReference>
<accession>A0AAN7DG10</accession>
<keyword evidence="1" id="KW-0347">Helicase</keyword>
<dbReference type="Proteomes" id="UP001304243">
    <property type="component" value="Unassembled WGS sequence"/>
</dbReference>
<keyword evidence="2" id="KW-1185">Reference proteome</keyword>